<protein>
    <submittedName>
        <fullName evidence="1">Uncharacterized protein</fullName>
    </submittedName>
</protein>
<evidence type="ECO:0000313" key="1">
    <source>
        <dbReference type="EMBL" id="GJH30378.1"/>
    </source>
</evidence>
<reference evidence="1" key="1">
    <citation type="submission" date="2022-09" db="EMBL/GenBank/DDBJ databases">
        <title>Isolation and characterization of 3-chlorobenzoate degrading bacteria from soils in Shizuoka.</title>
        <authorList>
            <person name="Ifat A."/>
            <person name="Ogawa N."/>
            <person name="Kimbara K."/>
            <person name="Moriuchi R."/>
            <person name="Dohra H."/>
            <person name="Shintani M."/>
        </authorList>
    </citation>
    <scope>NUCLEOTIDE SEQUENCE</scope>
    <source>
        <strain evidence="1">19CS4-2</strain>
    </source>
</reference>
<name>A0AA37IKG7_9BURK</name>
<dbReference type="RefSeq" id="WP_238218026.1">
    <property type="nucleotide sequence ID" value="NZ_BPUS01000036.1"/>
</dbReference>
<sequence>MQVDAQTDLKTAFFRNVAQECPAMNRRLLANFFDAQTPLQNYAMM</sequence>
<dbReference type="AlphaFoldDB" id="A0AA37IKG7"/>
<comment type="caution">
    <text evidence="1">The sequence shown here is derived from an EMBL/GenBank/DDBJ whole genome shotgun (WGS) entry which is preliminary data.</text>
</comment>
<proteinExistence type="predicted"/>
<evidence type="ECO:0000313" key="2">
    <source>
        <dbReference type="Proteomes" id="UP001055111"/>
    </source>
</evidence>
<dbReference type="Proteomes" id="UP001055111">
    <property type="component" value="Unassembled WGS sequence"/>
</dbReference>
<organism evidence="1 2">
    <name type="scientific">Caballeronia novacaledonica</name>
    <dbReference type="NCBI Taxonomy" id="1544861"/>
    <lineage>
        <taxon>Bacteria</taxon>
        <taxon>Pseudomonadati</taxon>
        <taxon>Pseudomonadota</taxon>
        <taxon>Betaproteobacteria</taxon>
        <taxon>Burkholderiales</taxon>
        <taxon>Burkholderiaceae</taxon>
        <taxon>Caballeronia</taxon>
    </lineage>
</organism>
<dbReference type="EMBL" id="BPUS01000036">
    <property type="protein sequence ID" value="GJH30378.1"/>
    <property type="molecule type" value="Genomic_DNA"/>
</dbReference>
<accession>A0AA37IKG7</accession>
<gene>
    <name evidence="1" type="ORF">CBA19CS42_37700</name>
</gene>